<dbReference type="EMBL" id="UASS01000006">
    <property type="protein sequence ID" value="SPX60100.1"/>
    <property type="molecule type" value="Genomic_DNA"/>
</dbReference>
<evidence type="ECO:0000313" key="2">
    <source>
        <dbReference type="EMBL" id="SPX59823.1"/>
    </source>
</evidence>
<dbReference type="STRING" id="453.Lfee_3171"/>
<dbReference type="EMBL" id="UASS01000032">
    <property type="protein sequence ID" value="SPX61958.1"/>
    <property type="molecule type" value="Genomic_DNA"/>
</dbReference>
<evidence type="ECO:0000313" key="17">
    <source>
        <dbReference type="EMBL" id="SPX62076.1"/>
    </source>
</evidence>
<dbReference type="OrthoDB" id="4956084at2"/>
<proteinExistence type="predicted"/>
<dbReference type="PATRIC" id="fig|453.4.peg.3454"/>
<evidence type="ECO:0000313" key="6">
    <source>
        <dbReference type="EMBL" id="SPX60358.1"/>
    </source>
</evidence>
<dbReference type="PANTHER" id="PTHR36455:SF1">
    <property type="entry name" value="BLR8292 PROTEIN"/>
    <property type="match status" value="1"/>
</dbReference>
<dbReference type="EMBL" id="UASS01000008">
    <property type="protein sequence ID" value="SPX60355.1"/>
    <property type="molecule type" value="Genomic_DNA"/>
</dbReference>
<dbReference type="EMBL" id="UASS01000026">
    <property type="protein sequence ID" value="SPX61893.1"/>
    <property type="molecule type" value="Genomic_DNA"/>
</dbReference>
<dbReference type="EMBL" id="UASS01000026">
    <property type="protein sequence ID" value="SPX61875.1"/>
    <property type="molecule type" value="Genomic_DNA"/>
</dbReference>
<evidence type="ECO:0000313" key="14">
    <source>
        <dbReference type="EMBL" id="SPX61958.1"/>
    </source>
</evidence>
<evidence type="ECO:0000313" key="19">
    <source>
        <dbReference type="Proteomes" id="UP000054698"/>
    </source>
</evidence>
<evidence type="ECO:0000313" key="16">
    <source>
        <dbReference type="EMBL" id="SPX62003.1"/>
    </source>
</evidence>
<evidence type="ECO:0000313" key="7">
    <source>
        <dbReference type="EMBL" id="SPX60369.1"/>
    </source>
</evidence>
<dbReference type="EMBL" id="UASS01000003">
    <property type="protein sequence ID" value="SPX59823.1"/>
    <property type="molecule type" value="Genomic_DNA"/>
</dbReference>
<dbReference type="EMBL" id="UASS01000032">
    <property type="protein sequence ID" value="SPX62003.1"/>
    <property type="molecule type" value="Genomic_DNA"/>
</dbReference>
<dbReference type="RefSeq" id="WP_058447956.1">
    <property type="nucleotide sequence ID" value="NZ_LNYB01000085.1"/>
</dbReference>
<dbReference type="AlphaFoldDB" id="A0A0W0TIS5"/>
<evidence type="ECO:0000313" key="9">
    <source>
        <dbReference type="EMBL" id="SPX61360.1"/>
    </source>
</evidence>
<dbReference type="EMBL" id="UASS01000033">
    <property type="protein sequence ID" value="SPX62076.1"/>
    <property type="molecule type" value="Genomic_DNA"/>
</dbReference>
<dbReference type="EMBL" id="UASS01000019">
    <property type="protein sequence ID" value="SPX61360.1"/>
    <property type="molecule type" value="Genomic_DNA"/>
</dbReference>
<evidence type="ECO:0000313" key="20">
    <source>
        <dbReference type="Proteomes" id="UP000251942"/>
    </source>
</evidence>
<name>A0A0W0TIS5_9GAMM</name>
<gene>
    <name evidence="1" type="ORF">Lfee_3171</name>
    <name evidence="2" type="ORF">NCTC12022_00534</name>
    <name evidence="3" type="ORF">NCTC12022_00804</name>
    <name evidence="4" type="ORF">NCTC12022_00816</name>
    <name evidence="5" type="ORF">NCTC12022_01078</name>
    <name evidence="6" type="ORF">NCTC12022_01081</name>
    <name evidence="7" type="ORF">NCTC12022_01093</name>
    <name evidence="8" type="ORF">NCTC12022_01872</name>
    <name evidence="9" type="ORF">NCTC12022_02100</name>
    <name evidence="10" type="ORF">NCTC12022_02404</name>
    <name evidence="11" type="ORF">NCTC12022_02629</name>
    <name evidence="12" type="ORF">NCTC12022_02647</name>
    <name evidence="13" type="ORF">NCTC12022_02663</name>
    <name evidence="14" type="ORF">NCTC12022_02714</name>
    <name evidence="15" type="ORF">NCTC12022_02718</name>
    <name evidence="16" type="ORF">NCTC12022_02760</name>
    <name evidence="17" type="ORF">NCTC12022_02833</name>
    <name evidence="18" type="ORF">NCTC12022_02851</name>
</gene>
<evidence type="ECO:0000313" key="5">
    <source>
        <dbReference type="EMBL" id="SPX60355.1"/>
    </source>
</evidence>
<dbReference type="EMBL" id="LNYB01000085">
    <property type="protein sequence ID" value="KTC95506.1"/>
    <property type="molecule type" value="Genomic_DNA"/>
</dbReference>
<sequence length="116" mass="13816">MLIPEKVQVHLYCGITDMRKSINTLAILVKEVFGMELESGHLFLFRSRCGSKLKALYYEECSFTLWYRRLERGKFIFPRNTQGHIELTKDHLNWLMASNKYTFHPGEDPVIYRDFH</sequence>
<dbReference type="Proteomes" id="UP000054698">
    <property type="component" value="Unassembled WGS sequence"/>
</dbReference>
<dbReference type="NCBIfam" id="NF033819">
    <property type="entry name" value="IS66_TnpB"/>
    <property type="match status" value="1"/>
</dbReference>
<dbReference type="EMBL" id="UASS01000035">
    <property type="protein sequence ID" value="SPX62094.1"/>
    <property type="molecule type" value="Genomic_DNA"/>
</dbReference>
<evidence type="ECO:0000313" key="4">
    <source>
        <dbReference type="EMBL" id="SPX60100.1"/>
    </source>
</evidence>
<dbReference type="EMBL" id="UASS01000027">
    <property type="protein sequence ID" value="SPX61907.1"/>
    <property type="molecule type" value="Genomic_DNA"/>
</dbReference>
<dbReference type="Proteomes" id="UP000251942">
    <property type="component" value="Unassembled WGS sequence"/>
</dbReference>
<dbReference type="Pfam" id="PF05717">
    <property type="entry name" value="TnpB_IS66"/>
    <property type="match status" value="1"/>
</dbReference>
<evidence type="ECO:0000313" key="13">
    <source>
        <dbReference type="EMBL" id="SPX61907.1"/>
    </source>
</evidence>
<keyword evidence="19" id="KW-1185">Reference proteome</keyword>
<reference evidence="2 20" key="2">
    <citation type="submission" date="2018-06" db="EMBL/GenBank/DDBJ databases">
        <authorList>
            <consortium name="Pathogen Informatics"/>
            <person name="Doyle S."/>
        </authorList>
    </citation>
    <scope>NUCLEOTIDE SEQUENCE [LARGE SCALE GENOMIC DNA]</scope>
    <source>
        <strain evidence="2 20">NCTC12022</strain>
    </source>
</reference>
<evidence type="ECO:0000313" key="1">
    <source>
        <dbReference type="EMBL" id="KTC95506.1"/>
    </source>
</evidence>
<evidence type="ECO:0000313" key="3">
    <source>
        <dbReference type="EMBL" id="SPX60088.1"/>
    </source>
</evidence>
<dbReference type="PANTHER" id="PTHR36455">
    <property type="match status" value="1"/>
</dbReference>
<dbReference type="EMBL" id="UASS01000032">
    <property type="protein sequence ID" value="SPX61962.1"/>
    <property type="molecule type" value="Genomic_DNA"/>
</dbReference>
<dbReference type="EMBL" id="UASS01000017">
    <property type="protein sequence ID" value="SPX61134.1"/>
    <property type="molecule type" value="Genomic_DNA"/>
</dbReference>
<dbReference type="EMBL" id="UASS01000009">
    <property type="protein sequence ID" value="SPX60369.1"/>
    <property type="molecule type" value="Genomic_DNA"/>
</dbReference>
<accession>A0A0W0TIS5</accession>
<evidence type="ECO:0000313" key="12">
    <source>
        <dbReference type="EMBL" id="SPX61893.1"/>
    </source>
</evidence>
<dbReference type="EMBL" id="UASS01000008">
    <property type="protein sequence ID" value="SPX60358.1"/>
    <property type="molecule type" value="Genomic_DNA"/>
</dbReference>
<reference evidence="1 19" key="1">
    <citation type="submission" date="2015-11" db="EMBL/GenBank/DDBJ databases">
        <title>Genomic analysis of 38 Legionella species identifies large and diverse effector repertoires.</title>
        <authorList>
            <person name="Burstein D."/>
            <person name="Amaro F."/>
            <person name="Zusman T."/>
            <person name="Lifshitz Z."/>
            <person name="Cohen O."/>
            <person name="Gilbert J.A."/>
            <person name="Pupko T."/>
            <person name="Shuman H.A."/>
            <person name="Segal G."/>
        </authorList>
    </citation>
    <scope>NUCLEOTIDE SEQUENCE [LARGE SCALE GENOMIC DNA]</scope>
    <source>
        <strain evidence="1 19">WO-44C</strain>
    </source>
</reference>
<organism evidence="1 19">
    <name type="scientific">Legionella feeleii</name>
    <dbReference type="NCBI Taxonomy" id="453"/>
    <lineage>
        <taxon>Bacteria</taxon>
        <taxon>Pseudomonadati</taxon>
        <taxon>Pseudomonadota</taxon>
        <taxon>Gammaproteobacteria</taxon>
        <taxon>Legionellales</taxon>
        <taxon>Legionellaceae</taxon>
        <taxon>Legionella</taxon>
    </lineage>
</organism>
<dbReference type="InterPro" id="IPR008878">
    <property type="entry name" value="Transposase_IS66_Orf2"/>
</dbReference>
<evidence type="ECO:0000313" key="8">
    <source>
        <dbReference type="EMBL" id="SPX61134.1"/>
    </source>
</evidence>
<protein>
    <submittedName>
        <fullName evidence="1">IS66 Orf2 like protein</fullName>
    </submittedName>
</protein>
<evidence type="ECO:0000313" key="15">
    <source>
        <dbReference type="EMBL" id="SPX61962.1"/>
    </source>
</evidence>
<dbReference type="EMBL" id="UASS01000005">
    <property type="protein sequence ID" value="SPX60088.1"/>
    <property type="molecule type" value="Genomic_DNA"/>
</dbReference>
<evidence type="ECO:0000313" key="10">
    <source>
        <dbReference type="EMBL" id="SPX61660.1"/>
    </source>
</evidence>
<dbReference type="EMBL" id="UASS01000022">
    <property type="protein sequence ID" value="SPX61660.1"/>
    <property type="molecule type" value="Genomic_DNA"/>
</dbReference>
<evidence type="ECO:0000313" key="11">
    <source>
        <dbReference type="EMBL" id="SPX61875.1"/>
    </source>
</evidence>
<evidence type="ECO:0000313" key="18">
    <source>
        <dbReference type="EMBL" id="SPX62094.1"/>
    </source>
</evidence>